<dbReference type="Gene3D" id="3.80.10.10">
    <property type="entry name" value="Ribonuclease Inhibitor"/>
    <property type="match status" value="1"/>
</dbReference>
<protein>
    <recommendedName>
        <fullName evidence="3">F-box domain-containing protein</fullName>
    </recommendedName>
</protein>
<comment type="caution">
    <text evidence="1">The sequence shown here is derived from an EMBL/GenBank/DDBJ whole genome shotgun (WGS) entry which is preliminary data.</text>
</comment>
<dbReference type="SUPFAM" id="SSF52047">
    <property type="entry name" value="RNI-like"/>
    <property type="match status" value="1"/>
</dbReference>
<organism evidence="1 2">
    <name type="scientific">Mycena metata</name>
    <dbReference type="NCBI Taxonomy" id="1033252"/>
    <lineage>
        <taxon>Eukaryota</taxon>
        <taxon>Fungi</taxon>
        <taxon>Dikarya</taxon>
        <taxon>Basidiomycota</taxon>
        <taxon>Agaricomycotina</taxon>
        <taxon>Agaricomycetes</taxon>
        <taxon>Agaricomycetidae</taxon>
        <taxon>Agaricales</taxon>
        <taxon>Marasmiineae</taxon>
        <taxon>Mycenaceae</taxon>
        <taxon>Mycena</taxon>
    </lineage>
</organism>
<proteinExistence type="predicted"/>
<name>A0AAD7MN05_9AGAR</name>
<dbReference type="Proteomes" id="UP001215598">
    <property type="component" value="Unassembled WGS sequence"/>
</dbReference>
<reference evidence="1" key="1">
    <citation type="submission" date="2023-03" db="EMBL/GenBank/DDBJ databases">
        <title>Massive genome expansion in bonnet fungi (Mycena s.s.) driven by repeated elements and novel gene families across ecological guilds.</title>
        <authorList>
            <consortium name="Lawrence Berkeley National Laboratory"/>
            <person name="Harder C.B."/>
            <person name="Miyauchi S."/>
            <person name="Viragh M."/>
            <person name="Kuo A."/>
            <person name="Thoen E."/>
            <person name="Andreopoulos B."/>
            <person name="Lu D."/>
            <person name="Skrede I."/>
            <person name="Drula E."/>
            <person name="Henrissat B."/>
            <person name="Morin E."/>
            <person name="Kohler A."/>
            <person name="Barry K."/>
            <person name="LaButti K."/>
            <person name="Morin E."/>
            <person name="Salamov A."/>
            <person name="Lipzen A."/>
            <person name="Mereny Z."/>
            <person name="Hegedus B."/>
            <person name="Baldrian P."/>
            <person name="Stursova M."/>
            <person name="Weitz H."/>
            <person name="Taylor A."/>
            <person name="Grigoriev I.V."/>
            <person name="Nagy L.G."/>
            <person name="Martin F."/>
            <person name="Kauserud H."/>
        </authorList>
    </citation>
    <scope>NUCLEOTIDE SEQUENCE</scope>
    <source>
        <strain evidence="1">CBHHK182m</strain>
    </source>
</reference>
<accession>A0AAD7MN05</accession>
<dbReference type="EMBL" id="JARKIB010000198">
    <property type="protein sequence ID" value="KAJ7724881.1"/>
    <property type="molecule type" value="Genomic_DNA"/>
</dbReference>
<sequence length="423" mass="47366">MSNDALRAEVESLTSSISRQQLRLRVLQAQLDSIVYPVLTLPPEITSEIFLQCVPIEWERDGVNKREAPLLLTQICGDWRRTAVSTPALWTTFEVRYSTPGLVHLPEIAETWLSRACGCPLTVNIWGVFPAECKRTFETFQRHASTVEVLKLNVNSKALEAMETYPWDCPTLRSLSVSFISLEYPLVHPLEIIKNAPLLQEVFMTCTLPSSVTLPWRQLTRFTAAFNSLAECLEGLHLMPNLTYCALAQSSMPPPPFSSESPLSLPRVQHLVLFNYDTPPFGSNTILRFLILPALQNLEIRDFPFDEEHLDTFLVRSSPPLRHLSIQPPRGHFGGTSLRLSPSFTMLGLTSLNIWRPSASFAVAFFERLGGDLAFLPDLLHLSFHGCRDTSGETNETTLVEMAAPAVLIRGTGGQGHTQLQHF</sequence>
<keyword evidence="2" id="KW-1185">Reference proteome</keyword>
<evidence type="ECO:0008006" key="3">
    <source>
        <dbReference type="Google" id="ProtNLM"/>
    </source>
</evidence>
<dbReference type="InterPro" id="IPR032675">
    <property type="entry name" value="LRR_dom_sf"/>
</dbReference>
<evidence type="ECO:0000313" key="2">
    <source>
        <dbReference type="Proteomes" id="UP001215598"/>
    </source>
</evidence>
<gene>
    <name evidence="1" type="ORF">B0H16DRAFT_1895312</name>
</gene>
<evidence type="ECO:0000313" key="1">
    <source>
        <dbReference type="EMBL" id="KAJ7724881.1"/>
    </source>
</evidence>
<dbReference type="AlphaFoldDB" id="A0AAD7MN05"/>